<dbReference type="Proteomes" id="UP000054498">
    <property type="component" value="Unassembled WGS sequence"/>
</dbReference>
<protein>
    <submittedName>
        <fullName evidence="2">Uncharacterized protein</fullName>
    </submittedName>
</protein>
<keyword evidence="3" id="KW-1185">Reference proteome</keyword>
<evidence type="ECO:0000313" key="2">
    <source>
        <dbReference type="EMBL" id="KIZ05530.1"/>
    </source>
</evidence>
<dbReference type="KEGG" id="mng:MNEG_2439"/>
<name>A0A0D2MSL9_9CHLO</name>
<accession>A0A0D2MSL9</accession>
<reference evidence="2 3" key="1">
    <citation type="journal article" date="2013" name="BMC Genomics">
        <title>Reconstruction of the lipid metabolism for the microalga Monoraphidium neglectum from its genome sequence reveals characteristics suitable for biofuel production.</title>
        <authorList>
            <person name="Bogen C."/>
            <person name="Al-Dilaimi A."/>
            <person name="Albersmeier A."/>
            <person name="Wichmann J."/>
            <person name="Grundmann M."/>
            <person name="Rupp O."/>
            <person name="Lauersen K.J."/>
            <person name="Blifernez-Klassen O."/>
            <person name="Kalinowski J."/>
            <person name="Goesmann A."/>
            <person name="Mussgnug J.H."/>
            <person name="Kruse O."/>
        </authorList>
    </citation>
    <scope>NUCLEOTIDE SEQUENCE [LARGE SCALE GENOMIC DNA]</scope>
    <source>
        <strain evidence="2 3">SAG 48.87</strain>
    </source>
</reference>
<feature type="region of interest" description="Disordered" evidence="1">
    <location>
        <begin position="1"/>
        <end position="22"/>
    </location>
</feature>
<feature type="non-terminal residue" evidence="2">
    <location>
        <position position="1"/>
    </location>
</feature>
<dbReference type="AlphaFoldDB" id="A0A0D2MSL9"/>
<feature type="region of interest" description="Disordered" evidence="1">
    <location>
        <begin position="36"/>
        <end position="67"/>
    </location>
</feature>
<dbReference type="EMBL" id="KK100494">
    <property type="protein sequence ID" value="KIZ05530.1"/>
    <property type="molecule type" value="Genomic_DNA"/>
</dbReference>
<evidence type="ECO:0000313" key="3">
    <source>
        <dbReference type="Proteomes" id="UP000054498"/>
    </source>
</evidence>
<evidence type="ECO:0000256" key="1">
    <source>
        <dbReference type="SAM" id="MobiDB-lite"/>
    </source>
</evidence>
<feature type="compositionally biased region" description="Low complexity" evidence="1">
    <location>
        <begin position="38"/>
        <end position="52"/>
    </location>
</feature>
<gene>
    <name evidence="2" type="ORF">MNEG_2439</name>
</gene>
<feature type="non-terminal residue" evidence="2">
    <location>
        <position position="67"/>
    </location>
</feature>
<proteinExistence type="predicted"/>
<sequence>TAQKQRRTFPASLQPSMRPRRRCTRRLDTSATRMATFAAAPSSARPRTPPASLRRHTDLLVPPPPAL</sequence>
<dbReference type="RefSeq" id="XP_013904549.1">
    <property type="nucleotide sequence ID" value="XM_014049095.1"/>
</dbReference>
<dbReference type="GeneID" id="25735317"/>
<organism evidence="2 3">
    <name type="scientific">Monoraphidium neglectum</name>
    <dbReference type="NCBI Taxonomy" id="145388"/>
    <lineage>
        <taxon>Eukaryota</taxon>
        <taxon>Viridiplantae</taxon>
        <taxon>Chlorophyta</taxon>
        <taxon>core chlorophytes</taxon>
        <taxon>Chlorophyceae</taxon>
        <taxon>CS clade</taxon>
        <taxon>Sphaeropleales</taxon>
        <taxon>Selenastraceae</taxon>
        <taxon>Monoraphidium</taxon>
    </lineage>
</organism>